<accession>A0AAD7JQ40</accession>
<comment type="caution">
    <text evidence="2">The sequence shown here is derived from an EMBL/GenBank/DDBJ whole genome shotgun (WGS) entry which is preliminary data.</text>
</comment>
<dbReference type="Proteomes" id="UP001215598">
    <property type="component" value="Unassembled WGS sequence"/>
</dbReference>
<feature type="transmembrane region" description="Helical" evidence="1">
    <location>
        <begin position="27"/>
        <end position="46"/>
    </location>
</feature>
<evidence type="ECO:0000256" key="1">
    <source>
        <dbReference type="SAM" id="Phobius"/>
    </source>
</evidence>
<reference evidence="2" key="1">
    <citation type="submission" date="2023-03" db="EMBL/GenBank/DDBJ databases">
        <title>Massive genome expansion in bonnet fungi (Mycena s.s.) driven by repeated elements and novel gene families across ecological guilds.</title>
        <authorList>
            <consortium name="Lawrence Berkeley National Laboratory"/>
            <person name="Harder C.B."/>
            <person name="Miyauchi S."/>
            <person name="Viragh M."/>
            <person name="Kuo A."/>
            <person name="Thoen E."/>
            <person name="Andreopoulos B."/>
            <person name="Lu D."/>
            <person name="Skrede I."/>
            <person name="Drula E."/>
            <person name="Henrissat B."/>
            <person name="Morin E."/>
            <person name="Kohler A."/>
            <person name="Barry K."/>
            <person name="LaButti K."/>
            <person name="Morin E."/>
            <person name="Salamov A."/>
            <person name="Lipzen A."/>
            <person name="Mereny Z."/>
            <person name="Hegedus B."/>
            <person name="Baldrian P."/>
            <person name="Stursova M."/>
            <person name="Weitz H."/>
            <person name="Taylor A."/>
            <person name="Grigoriev I.V."/>
            <person name="Nagy L.G."/>
            <person name="Martin F."/>
            <person name="Kauserud H."/>
        </authorList>
    </citation>
    <scope>NUCLEOTIDE SEQUENCE</scope>
    <source>
        <strain evidence="2">CBHHK182m</strain>
    </source>
</reference>
<organism evidence="2 3">
    <name type="scientific">Mycena metata</name>
    <dbReference type="NCBI Taxonomy" id="1033252"/>
    <lineage>
        <taxon>Eukaryota</taxon>
        <taxon>Fungi</taxon>
        <taxon>Dikarya</taxon>
        <taxon>Basidiomycota</taxon>
        <taxon>Agaricomycotina</taxon>
        <taxon>Agaricomycetes</taxon>
        <taxon>Agaricomycetidae</taxon>
        <taxon>Agaricales</taxon>
        <taxon>Marasmiineae</taxon>
        <taxon>Mycenaceae</taxon>
        <taxon>Mycena</taxon>
    </lineage>
</organism>
<keyword evidence="1" id="KW-1133">Transmembrane helix</keyword>
<keyword evidence="3" id="KW-1185">Reference proteome</keyword>
<keyword evidence="1" id="KW-0812">Transmembrane</keyword>
<sequence length="227" mass="25871">MRRRHFTNAHNAVTDSRFVVRVISFPIYWLPLLIFSRALSGLYFGVRIRLHFSSIYVDHRISFGTVILTNVIVMSLTAGRVWWIRRDAALVLGAACFQYSHRDNLKIRRALLLQRRSLSPFPARIRYASVLPCNSCGLGPSSQCANIGNLTQRSTLTHKQKFRSRLPRQPSYSDFGAAVPLTFHQVPVSFRCYLGVKFSTNLQPDSPVGAVRLIHLNERPNALFDRS</sequence>
<gene>
    <name evidence="2" type="ORF">B0H16DRAFT_1518090</name>
</gene>
<dbReference type="AlphaFoldDB" id="A0AAD7JQ40"/>
<evidence type="ECO:0000313" key="2">
    <source>
        <dbReference type="EMBL" id="KAJ7769517.1"/>
    </source>
</evidence>
<evidence type="ECO:0000313" key="3">
    <source>
        <dbReference type="Proteomes" id="UP001215598"/>
    </source>
</evidence>
<dbReference type="EMBL" id="JARKIB010000018">
    <property type="protein sequence ID" value="KAJ7769517.1"/>
    <property type="molecule type" value="Genomic_DNA"/>
</dbReference>
<feature type="transmembrane region" description="Helical" evidence="1">
    <location>
        <begin position="61"/>
        <end position="83"/>
    </location>
</feature>
<proteinExistence type="predicted"/>
<keyword evidence="1" id="KW-0472">Membrane</keyword>
<protein>
    <submittedName>
        <fullName evidence="2">Uncharacterized protein</fullName>
    </submittedName>
</protein>
<name>A0AAD7JQ40_9AGAR</name>